<protein>
    <submittedName>
        <fullName evidence="1">Uncharacterized protein</fullName>
    </submittedName>
</protein>
<comment type="caution">
    <text evidence="1">The sequence shown here is derived from an EMBL/GenBank/DDBJ whole genome shotgun (WGS) entry which is preliminary data.</text>
</comment>
<reference evidence="1" key="2">
    <citation type="submission" date="2019-04" db="EMBL/GenBank/DDBJ databases">
        <authorList>
            <person name="Ali S."/>
            <person name="Shao J."/>
            <person name="Asman A."/>
            <person name="Bailey B."/>
        </authorList>
    </citation>
    <scope>NUCLEOTIDE SEQUENCE</scope>
    <source>
        <strain evidence="1">CT2</strain>
    </source>
</reference>
<dbReference type="AlphaFoldDB" id="A0A5N5QS76"/>
<dbReference type="Proteomes" id="UP000383932">
    <property type="component" value="Unassembled WGS sequence"/>
</dbReference>
<keyword evidence="2" id="KW-1185">Reference proteome</keyword>
<proteinExistence type="predicted"/>
<accession>A0A5N5QS76</accession>
<reference evidence="1" key="1">
    <citation type="journal article" date="2019" name="Fungal Biol. Biotechnol.">
        <title>Draft genome sequence of fastidious pathogen Ceratobasidium theobromae, which causes vascular-streak dieback in Theobroma cacao.</title>
        <authorList>
            <person name="Ali S.S."/>
            <person name="Asman A."/>
            <person name="Shao J."/>
            <person name="Firmansyah A.P."/>
            <person name="Susilo A.W."/>
            <person name="Rosmana A."/>
            <person name="McMahon P."/>
            <person name="Junaid M."/>
            <person name="Guest D."/>
            <person name="Kheng T.Y."/>
            <person name="Meinhardt L.W."/>
            <person name="Bailey B.A."/>
        </authorList>
    </citation>
    <scope>NUCLEOTIDE SEQUENCE [LARGE SCALE GENOMIC DNA]</scope>
    <source>
        <strain evidence="1">CT2</strain>
    </source>
</reference>
<organism evidence="1 2">
    <name type="scientific">Ceratobasidium theobromae</name>
    <dbReference type="NCBI Taxonomy" id="1582974"/>
    <lineage>
        <taxon>Eukaryota</taxon>
        <taxon>Fungi</taxon>
        <taxon>Dikarya</taxon>
        <taxon>Basidiomycota</taxon>
        <taxon>Agaricomycotina</taxon>
        <taxon>Agaricomycetes</taxon>
        <taxon>Cantharellales</taxon>
        <taxon>Ceratobasidiaceae</taxon>
        <taxon>Ceratobasidium</taxon>
    </lineage>
</organism>
<dbReference type="OrthoDB" id="3214258at2759"/>
<name>A0A5N5QS76_9AGAM</name>
<dbReference type="EMBL" id="SSOP01000021">
    <property type="protein sequence ID" value="KAB5594423.1"/>
    <property type="molecule type" value="Genomic_DNA"/>
</dbReference>
<sequence>MDAVLDTLHNALRPFPCKWEGCSATLASWKLLVKTYLCLIKDAPRGHPCNTGFSTQEGLSDHLLSAHLNRLVHQCPAKYCKVNLQRFKDDFEAIQDHLDQHIAAGESIPLATLQHLQKTLPLPSPPTGNQPSFKLVAPLFKAPTFSSAALAKARHSAAHNPEEANIRLFGTCIRSEWLEEEESEGPAECKIGTLGARVGLARSHPRLSAPPLFLASPAPRCPMVSVGFHSERFYELAETAFEKVAGDMETDHKSEDEFMN</sequence>
<evidence type="ECO:0000313" key="2">
    <source>
        <dbReference type="Proteomes" id="UP000383932"/>
    </source>
</evidence>
<gene>
    <name evidence="1" type="ORF">CTheo_2200</name>
</gene>
<evidence type="ECO:0000313" key="1">
    <source>
        <dbReference type="EMBL" id="KAB5594423.1"/>
    </source>
</evidence>